<sequence>MVRLMNPAKLNSRIIIQQKTSQTDGEGIAKGVWMDFTTIWAGKKPLNGREFFAAGAENAEKVVRYEVRYRTDIRTDMRIIDQGRVLDITSVQEDPYENRTRTHIMAKEGPLNA</sequence>
<dbReference type="EMBL" id="RHHU01000002">
    <property type="protein sequence ID" value="RNB90160.1"/>
    <property type="molecule type" value="Genomic_DNA"/>
</dbReference>
<keyword evidence="2" id="KW-1185">Reference proteome</keyword>
<dbReference type="NCBIfam" id="TIGR01563">
    <property type="entry name" value="gp16_SPP1"/>
    <property type="match status" value="1"/>
</dbReference>
<dbReference type="Gene3D" id="2.40.10.270">
    <property type="entry name" value="Bacteriophage SPP1 head-tail adaptor protein"/>
    <property type="match status" value="1"/>
</dbReference>
<reference evidence="1 2" key="1">
    <citation type="submission" date="2018-10" db="EMBL/GenBank/DDBJ databases">
        <title>Phylogenomics of Brevibacillus.</title>
        <authorList>
            <person name="Dunlap C."/>
        </authorList>
    </citation>
    <scope>NUCLEOTIDE SEQUENCE [LARGE SCALE GENOMIC DNA]</scope>
    <source>
        <strain evidence="1 2">JCM 15774</strain>
    </source>
</reference>
<accession>A0A3M8DPV1</accession>
<dbReference type="InterPro" id="IPR008767">
    <property type="entry name" value="Phage_SPP1_head-tail_adaptor"/>
</dbReference>
<comment type="caution">
    <text evidence="1">The sequence shown here is derived from an EMBL/GenBank/DDBJ whole genome shotgun (WGS) entry which is preliminary data.</text>
</comment>
<name>A0A3M8DPV1_9BACL</name>
<evidence type="ECO:0000313" key="1">
    <source>
        <dbReference type="EMBL" id="RNB90160.1"/>
    </source>
</evidence>
<organism evidence="1 2">
    <name type="scientific">Brevibacillus nitrificans</name>
    <dbReference type="NCBI Taxonomy" id="651560"/>
    <lineage>
        <taxon>Bacteria</taxon>
        <taxon>Bacillati</taxon>
        <taxon>Bacillota</taxon>
        <taxon>Bacilli</taxon>
        <taxon>Bacillales</taxon>
        <taxon>Paenibacillaceae</taxon>
        <taxon>Brevibacillus</taxon>
    </lineage>
</organism>
<protein>
    <submittedName>
        <fullName evidence="1">Head-tail adaptor protein</fullName>
    </submittedName>
</protein>
<gene>
    <name evidence="1" type="ORF">EDM59_01555</name>
</gene>
<dbReference type="Proteomes" id="UP000269573">
    <property type="component" value="Unassembled WGS sequence"/>
</dbReference>
<dbReference type="InterPro" id="IPR038666">
    <property type="entry name" value="SSP1_head-tail_sf"/>
</dbReference>
<dbReference type="Pfam" id="PF05521">
    <property type="entry name" value="Phage_HCP"/>
    <property type="match status" value="1"/>
</dbReference>
<proteinExistence type="predicted"/>
<dbReference type="AlphaFoldDB" id="A0A3M8DPV1"/>
<evidence type="ECO:0000313" key="2">
    <source>
        <dbReference type="Proteomes" id="UP000269573"/>
    </source>
</evidence>